<reference evidence="2" key="1">
    <citation type="submission" date="2022-10" db="EMBL/GenBank/DDBJ databases">
        <title>Culturing micro-colonial fungi from biological soil crusts in the Mojave desert and describing Neophaeococcomyces mojavensis, and introducing the new genera and species Taxawa tesnikishii.</title>
        <authorList>
            <person name="Kurbessoian T."/>
            <person name="Stajich J.E."/>
        </authorList>
    </citation>
    <scope>NUCLEOTIDE SEQUENCE</scope>
    <source>
        <strain evidence="2">TK_41</strain>
    </source>
</reference>
<dbReference type="AlphaFoldDB" id="A0AA39CFT9"/>
<keyword evidence="3" id="KW-1185">Reference proteome</keyword>
<organism evidence="2 3">
    <name type="scientific">Cladophialophora chaetospira</name>
    <dbReference type="NCBI Taxonomy" id="386627"/>
    <lineage>
        <taxon>Eukaryota</taxon>
        <taxon>Fungi</taxon>
        <taxon>Dikarya</taxon>
        <taxon>Ascomycota</taxon>
        <taxon>Pezizomycotina</taxon>
        <taxon>Eurotiomycetes</taxon>
        <taxon>Chaetothyriomycetidae</taxon>
        <taxon>Chaetothyriales</taxon>
        <taxon>Herpotrichiellaceae</taxon>
        <taxon>Cladophialophora</taxon>
    </lineage>
</organism>
<proteinExistence type="predicted"/>
<feature type="region of interest" description="Disordered" evidence="1">
    <location>
        <begin position="34"/>
        <end position="61"/>
    </location>
</feature>
<protein>
    <submittedName>
        <fullName evidence="2">Uncharacterized protein</fullName>
    </submittedName>
</protein>
<evidence type="ECO:0000313" key="3">
    <source>
        <dbReference type="Proteomes" id="UP001172673"/>
    </source>
</evidence>
<evidence type="ECO:0000313" key="2">
    <source>
        <dbReference type="EMBL" id="KAJ9607029.1"/>
    </source>
</evidence>
<comment type="caution">
    <text evidence="2">The sequence shown here is derived from an EMBL/GenBank/DDBJ whole genome shotgun (WGS) entry which is preliminary data.</text>
</comment>
<accession>A0AA39CFT9</accession>
<dbReference type="Proteomes" id="UP001172673">
    <property type="component" value="Unassembled WGS sequence"/>
</dbReference>
<name>A0AA39CFT9_9EURO</name>
<evidence type="ECO:0000256" key="1">
    <source>
        <dbReference type="SAM" id="MobiDB-lite"/>
    </source>
</evidence>
<dbReference type="EMBL" id="JAPDRK010000012">
    <property type="protein sequence ID" value="KAJ9607029.1"/>
    <property type="molecule type" value="Genomic_DNA"/>
</dbReference>
<sequence>MTTTTNRKPVCLSQQPFISQLSPNIQGALRKVLDDGTDHVDGDDENSNAQTASIYDGDDDDEDNERIKAFAGILEVYHTSKPLRSEDKLLLELQFSSLRRNYHGRKDQTLFSVLSLTIQNGRITANIQTEHGNSVQIDATVQEFEALLSEDLEDYSEELRCQHDRGDDFDKAVDYVQLVTERTGPSIGGKDRVEVALESWAIKCWCCQHKMTFKRRVSTATEKNDFPVPGDFGCRKRSVSSAAEMQEREKLPNYFMTGSSTGSDLIGEELGQHRIISEHICDIDVTGVLLGQQDIPEYWSKKFDDIFPFVTPH</sequence>
<gene>
    <name evidence="2" type="ORF">H2200_008101</name>
</gene>